<reference evidence="2 3" key="1">
    <citation type="submission" date="2019-11" db="EMBL/GenBank/DDBJ databases">
        <title>Draft genome sequences of five Paenibacillus species of dairy origin.</title>
        <authorList>
            <person name="Olajide A.M."/>
            <person name="Chen S."/>
            <person name="Lapointe G."/>
        </authorList>
    </citation>
    <scope>NUCLEOTIDE SEQUENCE [LARGE SCALE GENOMIC DNA]</scope>
    <source>
        <strain evidence="2 3">2CS3</strain>
    </source>
</reference>
<evidence type="ECO:0000256" key="1">
    <source>
        <dbReference type="SAM" id="Phobius"/>
    </source>
</evidence>
<name>A0A7X2ZB77_9BACL</name>
<keyword evidence="1" id="KW-0812">Transmembrane</keyword>
<comment type="caution">
    <text evidence="2">The sequence shown here is derived from an EMBL/GenBank/DDBJ whole genome shotgun (WGS) entry which is preliminary data.</text>
</comment>
<accession>A0A7X2ZB77</accession>
<dbReference type="RefSeq" id="WP_155614845.1">
    <property type="nucleotide sequence ID" value="NZ_JBDLZV010000001.1"/>
</dbReference>
<dbReference type="Pfam" id="PF24124">
    <property type="entry name" value="YphA"/>
    <property type="match status" value="1"/>
</dbReference>
<dbReference type="AlphaFoldDB" id="A0A7X2ZB77"/>
<keyword evidence="1" id="KW-1133">Transmembrane helix</keyword>
<dbReference type="Proteomes" id="UP000450917">
    <property type="component" value="Unassembled WGS sequence"/>
</dbReference>
<gene>
    <name evidence="2" type="ORF">GNP93_13580</name>
</gene>
<feature type="transmembrane region" description="Helical" evidence="1">
    <location>
        <begin position="51"/>
        <end position="73"/>
    </location>
</feature>
<protein>
    <submittedName>
        <fullName evidence="2">Uncharacterized protein</fullName>
    </submittedName>
</protein>
<feature type="transmembrane region" description="Helical" evidence="1">
    <location>
        <begin position="6"/>
        <end position="22"/>
    </location>
</feature>
<keyword evidence="1" id="KW-0472">Membrane</keyword>
<sequence length="208" mass="22697">MNAGYLSLLLVVVSLILFASGWKDIILRGITPTSLLLFFVSWILASRVSFAWGPVTVNGAIGVLILTGVVTVLRTKGMMLKLHVFSVALLMGSVYFFLRETLHLMPSLIVWNVQATMALFIGIIDAVLLRSAALQLAALAAALLIGEGMYLYAHRDQGELVFGTPSLLDFWWLTAFAARGYSLGLESLLAAGKKTLRLVTDTLRTRKP</sequence>
<feature type="transmembrane region" description="Helical" evidence="1">
    <location>
        <begin position="104"/>
        <end position="124"/>
    </location>
</feature>
<dbReference type="EMBL" id="WNZX01000010">
    <property type="protein sequence ID" value="MUG71703.1"/>
    <property type="molecule type" value="Genomic_DNA"/>
</dbReference>
<feature type="transmembrane region" description="Helical" evidence="1">
    <location>
        <begin position="170"/>
        <end position="191"/>
    </location>
</feature>
<evidence type="ECO:0000313" key="3">
    <source>
        <dbReference type="Proteomes" id="UP000450917"/>
    </source>
</evidence>
<keyword evidence="3" id="KW-1185">Reference proteome</keyword>
<proteinExistence type="predicted"/>
<organism evidence="2 3">
    <name type="scientific">Paenibacillus validus</name>
    <dbReference type="NCBI Taxonomy" id="44253"/>
    <lineage>
        <taxon>Bacteria</taxon>
        <taxon>Bacillati</taxon>
        <taxon>Bacillota</taxon>
        <taxon>Bacilli</taxon>
        <taxon>Bacillales</taxon>
        <taxon>Paenibacillaceae</taxon>
        <taxon>Paenibacillus</taxon>
    </lineage>
</organism>
<dbReference type="InterPro" id="IPR014617">
    <property type="entry name" value="YphA_Bacsu"/>
</dbReference>
<evidence type="ECO:0000313" key="2">
    <source>
        <dbReference type="EMBL" id="MUG71703.1"/>
    </source>
</evidence>
<feature type="transmembrane region" description="Helical" evidence="1">
    <location>
        <begin position="131"/>
        <end position="150"/>
    </location>
</feature>
<feature type="transmembrane region" description="Helical" evidence="1">
    <location>
        <begin position="80"/>
        <end position="98"/>
    </location>
</feature>
<feature type="transmembrane region" description="Helical" evidence="1">
    <location>
        <begin position="29"/>
        <end position="45"/>
    </location>
</feature>